<protein>
    <submittedName>
        <fullName evidence="1">E7fs protein</fullName>
    </submittedName>
</protein>
<evidence type="ECO:0000313" key="2">
    <source>
        <dbReference type="Proteomes" id="UP000281687"/>
    </source>
</evidence>
<accession>A0A8F6AJ00</accession>
<reference evidence="1 2" key="1">
    <citation type="submission" date="2018-06" db="EMBL/GenBank/DDBJ databases">
        <title>Uncovering a Universe of Circular DNA Viruses in Animal Metagenomes.</title>
        <authorList>
            <person name="Tisza M."/>
            <person name="Buck C."/>
            <person name="Pastrana D."/>
            <person name="Welch N."/>
            <person name="Peretti A."/>
        </authorList>
    </citation>
    <scope>NUCLEOTIDE SEQUENCE [LARGE SCALE GENOMIC DNA]</scope>
    <source>
        <strain evidence="1">Ctda10</strain>
    </source>
</reference>
<name>A0A8F6AJ00_9PAPI</name>
<proteinExistence type="predicted"/>
<dbReference type="Proteomes" id="UP000281687">
    <property type="component" value="Segment"/>
</dbReference>
<dbReference type="EMBL" id="MH510267">
    <property type="protein sequence ID" value="QXP49526.1"/>
    <property type="molecule type" value="Genomic_DNA"/>
</dbReference>
<evidence type="ECO:0000313" key="1">
    <source>
        <dbReference type="EMBL" id="QXP49526.1"/>
    </source>
</evidence>
<organism evidence="1 2">
    <name type="scientific">Papillomaviridae sp</name>
    <dbReference type="NCBI Taxonomy" id="2052558"/>
    <lineage>
        <taxon>Viruses</taxon>
        <taxon>Monodnaviria</taxon>
        <taxon>Shotokuvirae</taxon>
        <taxon>Cossaviricota</taxon>
        <taxon>Papovaviricetes</taxon>
        <taxon>Zurhausenvirales</taxon>
        <taxon>Papillomaviridae</taxon>
    </lineage>
</organism>
<sequence length="146" mass="16624">MGHNGMNYMQEVDTIGVLFYVNGIEVDVYCNHSSGLLLFKDVIFGSLFEIPFCERCESICNHYPSVIIFERVTTPDWVPTLHELYDLIMESQGSEHFVTTCTIEKPNGSKVFFHCGEGLKIYLSKPVINKVDVTKAIVHDHTYAKQ</sequence>